<comment type="caution">
    <text evidence="2">The sequence shown here is derived from an EMBL/GenBank/DDBJ whole genome shotgun (WGS) entry which is preliminary data.</text>
</comment>
<gene>
    <name evidence="2" type="ORF">LCGC14_0641570</name>
</gene>
<dbReference type="AlphaFoldDB" id="A0A0F9RIH8"/>
<name>A0A0F9RIH8_9ZZZZ</name>
<sequence length="52" mass="6244">MNFYKYRQPHRYKRESKFWKIVIEYGVPIVFGLMTGVVLATLFWLGKAQGIY</sequence>
<organism evidence="2">
    <name type="scientific">marine sediment metagenome</name>
    <dbReference type="NCBI Taxonomy" id="412755"/>
    <lineage>
        <taxon>unclassified sequences</taxon>
        <taxon>metagenomes</taxon>
        <taxon>ecological metagenomes</taxon>
    </lineage>
</organism>
<dbReference type="EMBL" id="LAZR01001162">
    <property type="protein sequence ID" value="KKN49592.1"/>
    <property type="molecule type" value="Genomic_DNA"/>
</dbReference>
<accession>A0A0F9RIH8</accession>
<feature type="transmembrane region" description="Helical" evidence="1">
    <location>
        <begin position="21"/>
        <end position="45"/>
    </location>
</feature>
<protein>
    <submittedName>
        <fullName evidence="2">Uncharacterized protein</fullName>
    </submittedName>
</protein>
<keyword evidence="1" id="KW-0812">Transmembrane</keyword>
<keyword evidence="1" id="KW-1133">Transmembrane helix</keyword>
<evidence type="ECO:0000313" key="2">
    <source>
        <dbReference type="EMBL" id="KKN49592.1"/>
    </source>
</evidence>
<evidence type="ECO:0000256" key="1">
    <source>
        <dbReference type="SAM" id="Phobius"/>
    </source>
</evidence>
<keyword evidence="1" id="KW-0472">Membrane</keyword>
<reference evidence="2" key="1">
    <citation type="journal article" date="2015" name="Nature">
        <title>Complex archaea that bridge the gap between prokaryotes and eukaryotes.</title>
        <authorList>
            <person name="Spang A."/>
            <person name="Saw J.H."/>
            <person name="Jorgensen S.L."/>
            <person name="Zaremba-Niedzwiedzka K."/>
            <person name="Martijn J."/>
            <person name="Lind A.E."/>
            <person name="van Eijk R."/>
            <person name="Schleper C."/>
            <person name="Guy L."/>
            <person name="Ettema T.J."/>
        </authorList>
    </citation>
    <scope>NUCLEOTIDE SEQUENCE</scope>
</reference>
<proteinExistence type="predicted"/>